<evidence type="ECO:0000256" key="1">
    <source>
        <dbReference type="ARBA" id="ARBA00022723"/>
    </source>
</evidence>
<reference evidence="7" key="1">
    <citation type="submission" date="2013-11" db="EMBL/GenBank/DDBJ databases">
        <title>Comparative genomics of Ignicoccus.</title>
        <authorList>
            <person name="Podar M."/>
        </authorList>
    </citation>
    <scope>NUCLEOTIDE SEQUENCE</scope>
    <source>
        <strain evidence="7">DSM 13166</strain>
    </source>
</reference>
<evidence type="ECO:0000256" key="2">
    <source>
        <dbReference type="ARBA" id="ARBA00022801"/>
    </source>
</evidence>
<evidence type="ECO:0000313" key="8">
    <source>
        <dbReference type="Proteomes" id="UP001063698"/>
    </source>
</evidence>
<evidence type="ECO:0000259" key="6">
    <source>
        <dbReference type="Pfam" id="PF00149"/>
    </source>
</evidence>
<keyword evidence="5" id="KW-1133">Transmembrane helix</keyword>
<keyword evidence="3" id="KW-0408">Iron</keyword>
<gene>
    <name evidence="7" type="ORF">IPA_08260</name>
</gene>
<proteinExistence type="inferred from homology"/>
<dbReference type="PANTHER" id="PTHR42988">
    <property type="entry name" value="PHOSPHOHYDROLASE"/>
    <property type="match status" value="1"/>
</dbReference>
<keyword evidence="5" id="KW-0472">Membrane</keyword>
<keyword evidence="5" id="KW-0812">Transmembrane</keyword>
<organism evidence="7 8">
    <name type="scientific">Ignicoccus pacificus DSM 13166</name>
    <dbReference type="NCBI Taxonomy" id="940294"/>
    <lineage>
        <taxon>Archaea</taxon>
        <taxon>Thermoproteota</taxon>
        <taxon>Thermoprotei</taxon>
        <taxon>Desulfurococcales</taxon>
        <taxon>Desulfurococcaceae</taxon>
        <taxon>Ignicoccus</taxon>
    </lineage>
</organism>
<dbReference type="Gene3D" id="3.60.21.10">
    <property type="match status" value="1"/>
</dbReference>
<feature type="domain" description="Calcineurin-like phosphoesterase" evidence="6">
    <location>
        <begin position="125"/>
        <end position="332"/>
    </location>
</feature>
<evidence type="ECO:0000256" key="3">
    <source>
        <dbReference type="ARBA" id="ARBA00023004"/>
    </source>
</evidence>
<name>A0A977KBY8_9CREN</name>
<dbReference type="GO" id="GO:0016787">
    <property type="term" value="F:hydrolase activity"/>
    <property type="evidence" value="ECO:0007669"/>
    <property type="project" value="UniProtKB-KW"/>
</dbReference>
<keyword evidence="8" id="KW-1185">Reference proteome</keyword>
<dbReference type="AlphaFoldDB" id="A0A977KBY8"/>
<dbReference type="SUPFAM" id="SSF56300">
    <property type="entry name" value="Metallo-dependent phosphatases"/>
    <property type="match status" value="1"/>
</dbReference>
<evidence type="ECO:0000313" key="7">
    <source>
        <dbReference type="EMBL" id="UXD22791.1"/>
    </source>
</evidence>
<dbReference type="EMBL" id="CP006868">
    <property type="protein sequence ID" value="UXD22791.1"/>
    <property type="molecule type" value="Genomic_DNA"/>
</dbReference>
<keyword evidence="1" id="KW-0479">Metal-binding</keyword>
<keyword evidence="2" id="KW-0378">Hydrolase</keyword>
<dbReference type="Pfam" id="PF00149">
    <property type="entry name" value="Metallophos"/>
    <property type="match status" value="1"/>
</dbReference>
<protein>
    <recommendedName>
        <fullName evidence="6">Calcineurin-like phosphoesterase domain-containing protein</fullName>
    </recommendedName>
</protein>
<dbReference type="Proteomes" id="UP001063698">
    <property type="component" value="Chromosome"/>
</dbReference>
<feature type="transmembrane region" description="Helical" evidence="5">
    <location>
        <begin position="599"/>
        <end position="618"/>
    </location>
</feature>
<sequence>MKAVLSANLSFLEEISSMIALKRSLLLVAAVLAIALASCISDPTWGAPATPNPGSYFNLTVSGKVLQVTITNGTRAYTLEYQNGKVFVPKSVQPGLYDLIVKTDHGECYQHNAVWVVPRSLKSLTVMHLTDEHFGVYNPTGRWARNYVLAAIIIANSDPQVNAIFVTGDVADTAMPYQYQEARLIHGLSTKPVFVIPGNHDHVNPQPTFEEYVGPWHWYRIINDILVVGIDTGADGYIGVAQASFVSKLLAKNYPIKVILHHHPLFAFLYGKPYVFKVDSWEQLFKTMLSKKPGSKYPYIYTSWLADEEGLKELVKAIYDDNLTLSLSGHIHLDSYALVERPNGLKTWFIVTTTAGGPIRQSDYHGFKIVKIAKNDVEVYGLGKPWSRHASYSLEGAIADLGQNNVVSVVTFKLTDKNLTKLLPHLVLAVPIPKNMAGEYNIYSPDFQKVWLRCTPAFCVLFASTNKVMLNHTYRLAVYTKADLKPPTVEGLKYPKNVTVGTPITISFSAYDDAWGIQKVYAIVSSPSYKLKATPMSYGTTYTLNLPPVKKPGTLNVTLVLEDYYGHKTIKHFSVEVLGKTQQAQHVKPKAIPSINVPLLPIAIGALLILAAAALFLLI</sequence>
<dbReference type="GO" id="GO:0046872">
    <property type="term" value="F:metal ion binding"/>
    <property type="evidence" value="ECO:0007669"/>
    <property type="project" value="UniProtKB-KW"/>
</dbReference>
<dbReference type="KEGG" id="ipc:IPA_08260"/>
<evidence type="ECO:0000256" key="4">
    <source>
        <dbReference type="ARBA" id="ARBA00025742"/>
    </source>
</evidence>
<dbReference type="InterPro" id="IPR050884">
    <property type="entry name" value="CNP_phosphodiesterase-III"/>
</dbReference>
<evidence type="ECO:0000256" key="5">
    <source>
        <dbReference type="SAM" id="Phobius"/>
    </source>
</evidence>
<dbReference type="InterPro" id="IPR029052">
    <property type="entry name" value="Metallo-depent_PP-like"/>
</dbReference>
<comment type="similarity">
    <text evidence="4">Belongs to the cyclic nucleotide phosphodiesterase class-III family.</text>
</comment>
<dbReference type="PANTHER" id="PTHR42988:SF2">
    <property type="entry name" value="CYCLIC NUCLEOTIDE PHOSPHODIESTERASE CBUA0032-RELATED"/>
    <property type="match status" value="1"/>
</dbReference>
<dbReference type="InterPro" id="IPR004843">
    <property type="entry name" value="Calcineurin-like_PHP"/>
</dbReference>
<accession>A0A977KBY8</accession>